<accession>A0A0F9J556</accession>
<comment type="caution">
    <text evidence="1">The sequence shown here is derived from an EMBL/GenBank/DDBJ whole genome shotgun (WGS) entry which is preliminary data.</text>
</comment>
<name>A0A0F9J556_9ZZZZ</name>
<dbReference type="EMBL" id="LAZR01010851">
    <property type="protein sequence ID" value="KKM64698.1"/>
    <property type="molecule type" value="Genomic_DNA"/>
</dbReference>
<reference evidence="1" key="1">
    <citation type="journal article" date="2015" name="Nature">
        <title>Complex archaea that bridge the gap between prokaryotes and eukaryotes.</title>
        <authorList>
            <person name="Spang A."/>
            <person name="Saw J.H."/>
            <person name="Jorgensen S.L."/>
            <person name="Zaremba-Niedzwiedzka K."/>
            <person name="Martijn J."/>
            <person name="Lind A.E."/>
            <person name="van Eijk R."/>
            <person name="Schleper C."/>
            <person name="Guy L."/>
            <person name="Ettema T.J."/>
        </authorList>
    </citation>
    <scope>NUCLEOTIDE SEQUENCE</scope>
</reference>
<dbReference type="AlphaFoldDB" id="A0A0F9J556"/>
<evidence type="ECO:0000313" key="1">
    <source>
        <dbReference type="EMBL" id="KKM64698.1"/>
    </source>
</evidence>
<sequence length="89" mass="10263">MRSVGLEEKLGMSRRYRKLQHNRICYQYFVGKSHVEIIIPGDPPRKLVPTIWDLKGISVEAFERGRHKRTRDGAVTPLEVIEYIKGQGG</sequence>
<protein>
    <submittedName>
        <fullName evidence="1">Uncharacterized protein</fullName>
    </submittedName>
</protein>
<gene>
    <name evidence="1" type="ORF">LCGC14_1498820</name>
</gene>
<proteinExistence type="predicted"/>
<organism evidence="1">
    <name type="scientific">marine sediment metagenome</name>
    <dbReference type="NCBI Taxonomy" id="412755"/>
    <lineage>
        <taxon>unclassified sequences</taxon>
        <taxon>metagenomes</taxon>
        <taxon>ecological metagenomes</taxon>
    </lineage>
</organism>